<keyword evidence="2" id="KW-1185">Reference proteome</keyword>
<organism evidence="1 2">
    <name type="scientific">Marinobacterium aestuariivivens</name>
    <dbReference type="NCBI Taxonomy" id="1698799"/>
    <lineage>
        <taxon>Bacteria</taxon>
        <taxon>Pseudomonadati</taxon>
        <taxon>Pseudomonadota</taxon>
        <taxon>Gammaproteobacteria</taxon>
        <taxon>Oceanospirillales</taxon>
        <taxon>Oceanospirillaceae</taxon>
        <taxon>Marinobacterium</taxon>
    </lineage>
</organism>
<gene>
    <name evidence="1" type="ORF">ACFQDL_22975</name>
</gene>
<reference evidence="2" key="1">
    <citation type="journal article" date="2019" name="Int. J. Syst. Evol. Microbiol.">
        <title>The Global Catalogue of Microorganisms (GCM) 10K type strain sequencing project: providing services to taxonomists for standard genome sequencing and annotation.</title>
        <authorList>
            <consortium name="The Broad Institute Genomics Platform"/>
            <consortium name="The Broad Institute Genome Sequencing Center for Infectious Disease"/>
            <person name="Wu L."/>
            <person name="Ma J."/>
        </authorList>
    </citation>
    <scope>NUCLEOTIDE SEQUENCE [LARGE SCALE GENOMIC DNA]</scope>
    <source>
        <strain evidence="2">NBRC 111756</strain>
    </source>
</reference>
<comment type="caution">
    <text evidence="1">The sequence shown here is derived from an EMBL/GenBank/DDBJ whole genome shotgun (WGS) entry which is preliminary data.</text>
</comment>
<name>A0ABW2A5P1_9GAMM</name>
<accession>A0ABW2A5P1</accession>
<dbReference type="Proteomes" id="UP001596422">
    <property type="component" value="Unassembled WGS sequence"/>
</dbReference>
<evidence type="ECO:0000313" key="2">
    <source>
        <dbReference type="Proteomes" id="UP001596422"/>
    </source>
</evidence>
<protein>
    <recommendedName>
        <fullName evidence="3">Signal transduction histidine kinase subgroup 2 dimerisation and phosphoacceptor domain-containing protein</fullName>
    </recommendedName>
</protein>
<evidence type="ECO:0000313" key="1">
    <source>
        <dbReference type="EMBL" id="MFC6672614.1"/>
    </source>
</evidence>
<dbReference type="SUPFAM" id="SSF55874">
    <property type="entry name" value="ATPase domain of HSP90 chaperone/DNA topoisomerase II/histidine kinase"/>
    <property type="match status" value="1"/>
</dbReference>
<dbReference type="InterPro" id="IPR036890">
    <property type="entry name" value="HATPase_C_sf"/>
</dbReference>
<proteinExistence type="predicted"/>
<dbReference type="RefSeq" id="WP_379911044.1">
    <property type="nucleotide sequence ID" value="NZ_JBHSWE010000001.1"/>
</dbReference>
<dbReference type="EMBL" id="JBHSWE010000001">
    <property type="protein sequence ID" value="MFC6672614.1"/>
    <property type="molecule type" value="Genomic_DNA"/>
</dbReference>
<evidence type="ECO:0008006" key="3">
    <source>
        <dbReference type="Google" id="ProtNLM"/>
    </source>
</evidence>
<sequence>MRPLLDEARSLGRRLQRFDLNPQARDLLTELVTQQQRLSALCRQLEAQPPRESATATEPRQLIEALIQTLLPLARQHRQLLDYRIEAGVPARLQLCQSASLQLWLTLLEQAMHCAPDADLKLIMRYQADEALLELTIQGESPGASSDAADPLREAYWQASGLGYSQRLARALDGSLELLSLSPSSVLLSCSIAARAI</sequence>